<dbReference type="InterPro" id="IPR002401">
    <property type="entry name" value="Cyt_P450_E_grp-I"/>
</dbReference>
<dbReference type="GO" id="GO:0005506">
    <property type="term" value="F:iron ion binding"/>
    <property type="evidence" value="ECO:0007669"/>
    <property type="project" value="InterPro"/>
</dbReference>
<dbReference type="Pfam" id="PF00067">
    <property type="entry name" value="p450"/>
    <property type="match status" value="2"/>
</dbReference>
<organism evidence="6 7">
    <name type="scientific">Nannochloropsis gaditana</name>
    <dbReference type="NCBI Taxonomy" id="72520"/>
    <lineage>
        <taxon>Eukaryota</taxon>
        <taxon>Sar</taxon>
        <taxon>Stramenopiles</taxon>
        <taxon>Ochrophyta</taxon>
        <taxon>Eustigmatophyceae</taxon>
        <taxon>Eustigmatales</taxon>
        <taxon>Monodopsidaceae</taxon>
        <taxon>Nannochloropsis</taxon>
    </lineage>
</organism>
<proteinExistence type="inferred from homology"/>
<dbReference type="PANTHER" id="PTHR24305:SF166">
    <property type="entry name" value="CYTOCHROME P450 12A4, MITOCHONDRIAL-RELATED"/>
    <property type="match status" value="1"/>
</dbReference>
<sequence length="257" mass="28270">MLLAEHEANPSTFTAADVHDEMTTFLFATFENYVVLSNALYMLSRHPPALVKVQEEARRVLHAGGKGGGEGGVARLAEIQELVYSQSVVKETLRTVMGTMTWRVTEAPHLLTLPGEGKEGGRDGGREGGKPVCLLPPGTSVIVPMVALHRREAYWQDPEAFRPERFLEGEKDGGREGGREGGRGDPMAFVPFGLGTRRCLGYRFALDVAALVIAMVVDTYDIESGEEGADNEVEWTESSFNWYVKDGLFLRLTPRQV</sequence>
<dbReference type="OrthoDB" id="1470350at2759"/>
<comment type="cofactor">
    <cofactor evidence="1 3">
        <name>heme</name>
        <dbReference type="ChEBI" id="CHEBI:30413"/>
    </cofactor>
</comment>
<dbReference type="InterPro" id="IPR001128">
    <property type="entry name" value="Cyt_P450"/>
</dbReference>
<dbReference type="PANTHER" id="PTHR24305">
    <property type="entry name" value="CYTOCHROME P450"/>
    <property type="match status" value="1"/>
</dbReference>
<dbReference type="PROSITE" id="PS00086">
    <property type="entry name" value="CYTOCHROME_P450"/>
    <property type="match status" value="1"/>
</dbReference>
<evidence type="ECO:0000313" key="7">
    <source>
        <dbReference type="Proteomes" id="UP000019335"/>
    </source>
</evidence>
<dbReference type="GO" id="GO:0004497">
    <property type="term" value="F:monooxygenase activity"/>
    <property type="evidence" value="ECO:0007669"/>
    <property type="project" value="UniProtKB-KW"/>
</dbReference>
<name>W7TA45_9STRA</name>
<dbReference type="Gene3D" id="1.10.630.10">
    <property type="entry name" value="Cytochrome P450"/>
    <property type="match status" value="1"/>
</dbReference>
<accession>W7TA45</accession>
<evidence type="ECO:0000313" key="6">
    <source>
        <dbReference type="EMBL" id="EWM20393.1"/>
    </source>
</evidence>
<dbReference type="InterPro" id="IPR036396">
    <property type="entry name" value="Cyt_P450_sf"/>
</dbReference>
<keyword evidence="3 4" id="KW-0479">Metal-binding</keyword>
<dbReference type="InterPro" id="IPR017972">
    <property type="entry name" value="Cyt_P450_CS"/>
</dbReference>
<keyword evidence="4" id="KW-0560">Oxidoreductase</keyword>
<reference evidence="6 7" key="1">
    <citation type="journal article" date="2014" name="Mol. Plant">
        <title>Chromosome Scale Genome Assembly and Transcriptome Profiling of Nannochloropsis gaditana in Nitrogen Depletion.</title>
        <authorList>
            <person name="Corteggiani Carpinelli E."/>
            <person name="Telatin A."/>
            <person name="Vitulo N."/>
            <person name="Forcato C."/>
            <person name="D'Angelo M."/>
            <person name="Schiavon R."/>
            <person name="Vezzi A."/>
            <person name="Giacometti G.M."/>
            <person name="Morosinotto T."/>
            <person name="Valle G."/>
        </authorList>
    </citation>
    <scope>NUCLEOTIDE SEQUENCE [LARGE SCALE GENOMIC DNA]</scope>
    <source>
        <strain evidence="6 7">B-31</strain>
    </source>
</reference>
<dbReference type="PRINTS" id="PR00463">
    <property type="entry name" value="EP450I"/>
</dbReference>
<dbReference type="PRINTS" id="PR00385">
    <property type="entry name" value="P450"/>
</dbReference>
<protein>
    <submittedName>
        <fullName evidence="6">Cytochrome p450</fullName>
    </submittedName>
</protein>
<evidence type="ECO:0000256" key="4">
    <source>
        <dbReference type="RuleBase" id="RU000461"/>
    </source>
</evidence>
<keyword evidence="3 4" id="KW-0408">Iron</keyword>
<keyword evidence="7" id="KW-1185">Reference proteome</keyword>
<evidence type="ECO:0000256" key="1">
    <source>
        <dbReference type="ARBA" id="ARBA00001971"/>
    </source>
</evidence>
<comment type="caution">
    <text evidence="6">The sequence shown here is derived from an EMBL/GenBank/DDBJ whole genome shotgun (WGS) entry which is preliminary data.</text>
</comment>
<dbReference type="InterPro" id="IPR050121">
    <property type="entry name" value="Cytochrome_P450_monoxygenase"/>
</dbReference>
<dbReference type="Proteomes" id="UP000019335">
    <property type="component" value="Unassembled WGS sequence"/>
</dbReference>
<keyword evidence="3 4" id="KW-0349">Heme</keyword>
<dbReference type="CDD" id="cd00302">
    <property type="entry name" value="cytochrome_P450"/>
    <property type="match status" value="1"/>
</dbReference>
<dbReference type="GO" id="GO:0016705">
    <property type="term" value="F:oxidoreductase activity, acting on paired donors, with incorporation or reduction of molecular oxygen"/>
    <property type="evidence" value="ECO:0007669"/>
    <property type="project" value="InterPro"/>
</dbReference>
<keyword evidence="4" id="KW-0503">Monooxygenase</keyword>
<dbReference type="GO" id="GO:0020037">
    <property type="term" value="F:heme binding"/>
    <property type="evidence" value="ECO:0007669"/>
    <property type="project" value="InterPro"/>
</dbReference>
<evidence type="ECO:0000256" key="2">
    <source>
        <dbReference type="ARBA" id="ARBA00010617"/>
    </source>
</evidence>
<dbReference type="AlphaFoldDB" id="W7TA45"/>
<comment type="similarity">
    <text evidence="2 4">Belongs to the cytochrome P450 family.</text>
</comment>
<dbReference type="EMBL" id="AZIL01003123">
    <property type="protein sequence ID" value="EWM20393.1"/>
    <property type="molecule type" value="Genomic_DNA"/>
</dbReference>
<evidence type="ECO:0000256" key="5">
    <source>
        <dbReference type="SAM" id="MobiDB-lite"/>
    </source>
</evidence>
<feature type="region of interest" description="Disordered" evidence="5">
    <location>
        <begin position="112"/>
        <end position="133"/>
    </location>
</feature>
<feature type="binding site" description="axial binding residue" evidence="3">
    <location>
        <position position="199"/>
    </location>
    <ligand>
        <name>heme</name>
        <dbReference type="ChEBI" id="CHEBI:30413"/>
    </ligand>
    <ligandPart>
        <name>Fe</name>
        <dbReference type="ChEBI" id="CHEBI:18248"/>
    </ligandPart>
</feature>
<evidence type="ECO:0000256" key="3">
    <source>
        <dbReference type="PIRSR" id="PIRSR602401-1"/>
    </source>
</evidence>
<feature type="compositionally biased region" description="Basic and acidic residues" evidence="5">
    <location>
        <begin position="116"/>
        <end position="129"/>
    </location>
</feature>
<dbReference type="SUPFAM" id="SSF48264">
    <property type="entry name" value="Cytochrome P450"/>
    <property type="match status" value="1"/>
</dbReference>
<gene>
    <name evidence="6" type="ORF">Naga_100900g1</name>
</gene>